<accession>A0A2P2Q6A1</accession>
<dbReference type="AlphaFoldDB" id="A0A2P2Q6A1"/>
<protein>
    <submittedName>
        <fullName evidence="1">Uncharacterized protein</fullName>
    </submittedName>
</protein>
<dbReference type="EMBL" id="GGEC01082029">
    <property type="protein sequence ID" value="MBX62513.1"/>
    <property type="molecule type" value="Transcribed_RNA"/>
</dbReference>
<organism evidence="1">
    <name type="scientific">Rhizophora mucronata</name>
    <name type="common">Asiatic mangrove</name>
    <dbReference type="NCBI Taxonomy" id="61149"/>
    <lineage>
        <taxon>Eukaryota</taxon>
        <taxon>Viridiplantae</taxon>
        <taxon>Streptophyta</taxon>
        <taxon>Embryophyta</taxon>
        <taxon>Tracheophyta</taxon>
        <taxon>Spermatophyta</taxon>
        <taxon>Magnoliopsida</taxon>
        <taxon>eudicotyledons</taxon>
        <taxon>Gunneridae</taxon>
        <taxon>Pentapetalae</taxon>
        <taxon>rosids</taxon>
        <taxon>fabids</taxon>
        <taxon>Malpighiales</taxon>
        <taxon>Rhizophoraceae</taxon>
        <taxon>Rhizophora</taxon>
    </lineage>
</organism>
<name>A0A2P2Q6A1_RHIMU</name>
<sequence length="22" mass="2372">MCSSNVINIWALIVGGASILYF</sequence>
<reference evidence="1" key="1">
    <citation type="submission" date="2018-02" db="EMBL/GenBank/DDBJ databases">
        <title>Rhizophora mucronata_Transcriptome.</title>
        <authorList>
            <person name="Meera S.P."/>
            <person name="Sreeshan A."/>
            <person name="Augustine A."/>
        </authorList>
    </citation>
    <scope>NUCLEOTIDE SEQUENCE</scope>
    <source>
        <tissue evidence="1">Leaf</tissue>
    </source>
</reference>
<proteinExistence type="predicted"/>
<evidence type="ECO:0000313" key="1">
    <source>
        <dbReference type="EMBL" id="MBX62513.1"/>
    </source>
</evidence>